<dbReference type="Proteomes" id="UP000294914">
    <property type="component" value="Unassembled WGS sequence"/>
</dbReference>
<evidence type="ECO:0000259" key="4">
    <source>
        <dbReference type="Pfam" id="PF12890"/>
    </source>
</evidence>
<dbReference type="CDD" id="cd01317">
    <property type="entry name" value="DHOase_IIa"/>
    <property type="match status" value="1"/>
</dbReference>
<dbReference type="Gene3D" id="3.20.20.140">
    <property type="entry name" value="Metal-dependent hydrolases"/>
    <property type="match status" value="1"/>
</dbReference>
<organism evidence="5 6">
    <name type="scientific">Thiohalophilus thiocyanatoxydans</name>
    <dbReference type="NCBI Taxonomy" id="381308"/>
    <lineage>
        <taxon>Bacteria</taxon>
        <taxon>Pseudomonadati</taxon>
        <taxon>Pseudomonadota</taxon>
        <taxon>Gammaproteobacteria</taxon>
        <taxon>Thiohalomonadales</taxon>
        <taxon>Thiohalophilaceae</taxon>
        <taxon>Thiohalophilus</taxon>
    </lineage>
</organism>
<feature type="domain" description="Dihydroorotase catalytic" evidence="4">
    <location>
        <begin position="51"/>
        <end position="237"/>
    </location>
</feature>
<dbReference type="Gene3D" id="2.30.40.10">
    <property type="entry name" value="Urease, subunit C, domain 1"/>
    <property type="match status" value="1"/>
</dbReference>
<keyword evidence="6" id="KW-1185">Reference proteome</keyword>
<dbReference type="NCBIfam" id="TIGR00857">
    <property type="entry name" value="pyrC_multi"/>
    <property type="match status" value="1"/>
</dbReference>
<dbReference type="Pfam" id="PF12890">
    <property type="entry name" value="DHOase"/>
    <property type="match status" value="1"/>
</dbReference>
<dbReference type="InterPro" id="IPR050138">
    <property type="entry name" value="DHOase/Allantoinase_Hydrolase"/>
</dbReference>
<accession>A0A4R8J1T9</accession>
<dbReference type="GO" id="GO:0006145">
    <property type="term" value="P:purine nucleobase catabolic process"/>
    <property type="evidence" value="ECO:0007669"/>
    <property type="project" value="TreeGrafter"/>
</dbReference>
<evidence type="ECO:0000313" key="5">
    <source>
        <dbReference type="EMBL" id="TDY04159.1"/>
    </source>
</evidence>
<keyword evidence="1" id="KW-0862">Zinc</keyword>
<protein>
    <submittedName>
        <fullName evidence="5">Dihydroorotase</fullName>
    </submittedName>
</protein>
<dbReference type="InterPro" id="IPR004722">
    <property type="entry name" value="DHOase"/>
</dbReference>
<dbReference type="GO" id="GO:0006221">
    <property type="term" value="P:pyrimidine nucleotide biosynthetic process"/>
    <property type="evidence" value="ECO:0007669"/>
    <property type="project" value="UniProtKB-KW"/>
</dbReference>
<reference evidence="5 6" key="1">
    <citation type="submission" date="2019-03" db="EMBL/GenBank/DDBJ databases">
        <title>Genomic Encyclopedia of Type Strains, Phase IV (KMG-IV): sequencing the most valuable type-strain genomes for metagenomic binning, comparative biology and taxonomic classification.</title>
        <authorList>
            <person name="Goeker M."/>
        </authorList>
    </citation>
    <scope>NUCLEOTIDE SEQUENCE [LARGE SCALE GENOMIC DNA]</scope>
    <source>
        <strain evidence="5 6">DSM 16326</strain>
    </source>
</reference>
<dbReference type="GO" id="GO:0005737">
    <property type="term" value="C:cytoplasm"/>
    <property type="evidence" value="ECO:0007669"/>
    <property type="project" value="TreeGrafter"/>
</dbReference>
<dbReference type="AlphaFoldDB" id="A0A4R8J1T9"/>
<dbReference type="InterPro" id="IPR032466">
    <property type="entry name" value="Metal_Hydrolase"/>
</dbReference>
<dbReference type="RefSeq" id="WP_134080820.1">
    <property type="nucleotide sequence ID" value="NZ_SOQX01000001.1"/>
</dbReference>
<dbReference type="EMBL" id="SOQX01000001">
    <property type="protein sequence ID" value="TDY04159.1"/>
    <property type="molecule type" value="Genomic_DNA"/>
</dbReference>
<gene>
    <name evidence="5" type="ORF">EDC23_0531</name>
</gene>
<dbReference type="InterPro" id="IPR024403">
    <property type="entry name" value="DHOase_cat"/>
</dbReference>
<feature type="domain" description="Amidohydrolase 3" evidence="3">
    <location>
        <begin position="340"/>
        <end position="423"/>
    </location>
</feature>
<evidence type="ECO:0000256" key="1">
    <source>
        <dbReference type="ARBA" id="ARBA00022833"/>
    </source>
</evidence>
<dbReference type="NCBIfam" id="NF005791">
    <property type="entry name" value="PRK07627.1"/>
    <property type="match status" value="1"/>
</dbReference>
<dbReference type="InterPro" id="IPR011059">
    <property type="entry name" value="Metal-dep_hydrolase_composite"/>
</dbReference>
<dbReference type="PANTHER" id="PTHR43668:SF2">
    <property type="entry name" value="ALLANTOINASE"/>
    <property type="match status" value="1"/>
</dbReference>
<dbReference type="SUPFAM" id="SSF51556">
    <property type="entry name" value="Metallo-dependent hydrolases"/>
    <property type="match status" value="1"/>
</dbReference>
<dbReference type="PANTHER" id="PTHR43668">
    <property type="entry name" value="ALLANTOINASE"/>
    <property type="match status" value="1"/>
</dbReference>
<dbReference type="GO" id="GO:0004151">
    <property type="term" value="F:dihydroorotase activity"/>
    <property type="evidence" value="ECO:0007669"/>
    <property type="project" value="InterPro"/>
</dbReference>
<dbReference type="SUPFAM" id="SSF51338">
    <property type="entry name" value="Composite domain of metallo-dependent hydrolases"/>
    <property type="match status" value="1"/>
</dbReference>
<dbReference type="GO" id="GO:0046872">
    <property type="term" value="F:metal ion binding"/>
    <property type="evidence" value="ECO:0007669"/>
    <property type="project" value="InterPro"/>
</dbReference>
<comment type="caution">
    <text evidence="5">The sequence shown here is derived from an EMBL/GenBank/DDBJ whole genome shotgun (WGS) entry which is preliminary data.</text>
</comment>
<sequence length="427" mass="46096">MRIHIKGGRLIDPANQIDGRHDLYLADGQVAAIDTAPDGFSADQVIDATDRIVIPGLVDLNARLREPGQEHKSTIASETRAAAAGGITTLCVQPDTDPIIDTPAVAELIHHRARQAGYARVVTLGALTVQLQGEHLSEMEELMREGGCIAVSNALQPLNNTLVYRRALEYAANFNLTVFIYANDPWLSNTGCAHEGAISTRLGLPGIPESAETVAVARDLMLIEQTGVRAHFMHLSCTQSIQKIARARHDNLPVSTDVAAHQLYLTEMDIGDFNSACHVIPPLRTRRDLDGLRAGLGKGTINAISSAHQPHDPDAKLAPFCETEPGISALETLLPLTLRLAEENVMSLSDAIARITHEPATILGIDGGRLGVGDRADVCIFDPDERWTVDYNTLASAGKNTPFLGWEMQGRVNQTLLAGESVYQVNL</sequence>
<keyword evidence="2" id="KW-0665">Pyrimidine biosynthesis</keyword>
<dbReference type="OrthoDB" id="5687299at2"/>
<evidence type="ECO:0000259" key="3">
    <source>
        <dbReference type="Pfam" id="PF07969"/>
    </source>
</evidence>
<dbReference type="InterPro" id="IPR013108">
    <property type="entry name" value="Amidohydro_3"/>
</dbReference>
<evidence type="ECO:0000256" key="2">
    <source>
        <dbReference type="ARBA" id="ARBA00022975"/>
    </source>
</evidence>
<evidence type="ECO:0000313" key="6">
    <source>
        <dbReference type="Proteomes" id="UP000294914"/>
    </source>
</evidence>
<proteinExistence type="predicted"/>
<name>A0A4R8J1T9_9GAMM</name>
<dbReference type="Pfam" id="PF07969">
    <property type="entry name" value="Amidohydro_3"/>
    <property type="match status" value="1"/>
</dbReference>
<dbReference type="GO" id="GO:0004038">
    <property type="term" value="F:allantoinase activity"/>
    <property type="evidence" value="ECO:0007669"/>
    <property type="project" value="TreeGrafter"/>
</dbReference>